<dbReference type="PANTHER" id="PTHR31973:SF199">
    <property type="entry name" value="SWIM-TYPE DOMAIN-CONTAINING PROTEIN"/>
    <property type="match status" value="1"/>
</dbReference>
<keyword evidence="1" id="KW-0479">Metal-binding</keyword>
<evidence type="ECO:0000256" key="5">
    <source>
        <dbReference type="SAM" id="MobiDB-lite"/>
    </source>
</evidence>
<gene>
    <name evidence="7" type="ORF">C1H46_002548</name>
</gene>
<evidence type="ECO:0000313" key="7">
    <source>
        <dbReference type="EMBL" id="TQE11914.1"/>
    </source>
</evidence>
<dbReference type="Proteomes" id="UP000315295">
    <property type="component" value="Unassembled WGS sequence"/>
</dbReference>
<evidence type="ECO:0000313" key="8">
    <source>
        <dbReference type="Proteomes" id="UP000315295"/>
    </source>
</evidence>
<feature type="region of interest" description="Disordered" evidence="5">
    <location>
        <begin position="136"/>
        <end position="173"/>
    </location>
</feature>
<evidence type="ECO:0000256" key="4">
    <source>
        <dbReference type="PROSITE-ProRule" id="PRU00325"/>
    </source>
</evidence>
<dbReference type="SMART" id="SM00575">
    <property type="entry name" value="ZnF_PMZ"/>
    <property type="match status" value="1"/>
</dbReference>
<reference evidence="7 8" key="1">
    <citation type="journal article" date="2019" name="G3 (Bethesda)">
        <title>Sequencing of a Wild Apple (Malus baccata) Genome Unravels the Differences Between Cultivated and Wild Apple Species Regarding Disease Resistance and Cold Tolerance.</title>
        <authorList>
            <person name="Chen X."/>
        </authorList>
    </citation>
    <scope>NUCLEOTIDE SEQUENCE [LARGE SCALE GENOMIC DNA]</scope>
    <source>
        <strain evidence="8">cv. Shandingzi</strain>
        <tissue evidence="7">Leaves</tissue>
    </source>
</reference>
<protein>
    <recommendedName>
        <fullName evidence="6">SWIM-type domain-containing protein</fullName>
    </recommendedName>
</protein>
<dbReference type="EMBL" id="VIEB01000025">
    <property type="protein sequence ID" value="TQE11914.1"/>
    <property type="molecule type" value="Genomic_DNA"/>
</dbReference>
<dbReference type="InterPro" id="IPR006564">
    <property type="entry name" value="Znf_PMZ"/>
</dbReference>
<evidence type="ECO:0000259" key="6">
    <source>
        <dbReference type="PROSITE" id="PS50966"/>
    </source>
</evidence>
<dbReference type="STRING" id="106549.A0A540NLK4"/>
<name>A0A540NLK4_MALBA</name>
<keyword evidence="3" id="KW-0862">Zinc</keyword>
<dbReference type="InterPro" id="IPR007527">
    <property type="entry name" value="Znf_SWIM"/>
</dbReference>
<keyword evidence="8" id="KW-1185">Reference proteome</keyword>
<feature type="domain" description="SWIM-type" evidence="6">
    <location>
        <begin position="65"/>
        <end position="97"/>
    </location>
</feature>
<dbReference type="AlphaFoldDB" id="A0A540NLK4"/>
<evidence type="ECO:0000256" key="3">
    <source>
        <dbReference type="ARBA" id="ARBA00022833"/>
    </source>
</evidence>
<keyword evidence="2 4" id="KW-0863">Zinc-finger</keyword>
<comment type="caution">
    <text evidence="7">The sequence shown here is derived from an EMBL/GenBank/DDBJ whole genome shotgun (WGS) entry which is preliminary data.</text>
</comment>
<accession>A0A540NLK4</accession>
<dbReference type="PANTHER" id="PTHR31973">
    <property type="entry name" value="POLYPROTEIN, PUTATIVE-RELATED"/>
    <property type="match status" value="1"/>
</dbReference>
<dbReference type="Pfam" id="PF04434">
    <property type="entry name" value="SWIM"/>
    <property type="match status" value="1"/>
</dbReference>
<proteinExistence type="predicted"/>
<evidence type="ECO:0000256" key="2">
    <source>
        <dbReference type="ARBA" id="ARBA00022771"/>
    </source>
</evidence>
<organism evidence="7 8">
    <name type="scientific">Malus baccata</name>
    <name type="common">Siberian crab apple</name>
    <name type="synonym">Pyrus baccata</name>
    <dbReference type="NCBI Taxonomy" id="106549"/>
    <lineage>
        <taxon>Eukaryota</taxon>
        <taxon>Viridiplantae</taxon>
        <taxon>Streptophyta</taxon>
        <taxon>Embryophyta</taxon>
        <taxon>Tracheophyta</taxon>
        <taxon>Spermatophyta</taxon>
        <taxon>Magnoliopsida</taxon>
        <taxon>eudicotyledons</taxon>
        <taxon>Gunneridae</taxon>
        <taxon>Pentapetalae</taxon>
        <taxon>rosids</taxon>
        <taxon>fabids</taxon>
        <taxon>Rosales</taxon>
        <taxon>Rosaceae</taxon>
        <taxon>Amygdaloideae</taxon>
        <taxon>Maleae</taxon>
        <taxon>Malus</taxon>
    </lineage>
</organism>
<evidence type="ECO:0000256" key="1">
    <source>
        <dbReference type="ARBA" id="ARBA00022723"/>
    </source>
</evidence>
<dbReference type="GO" id="GO:0008270">
    <property type="term" value="F:zinc ion binding"/>
    <property type="evidence" value="ECO:0007669"/>
    <property type="project" value="UniProtKB-KW"/>
</dbReference>
<feature type="compositionally biased region" description="Basic residues" evidence="5">
    <location>
        <begin position="143"/>
        <end position="155"/>
    </location>
</feature>
<dbReference type="PROSITE" id="PS50966">
    <property type="entry name" value="ZF_SWIM"/>
    <property type="match status" value="1"/>
</dbReference>
<sequence length="173" mass="20033">MVERITTYLMVRMARMREAAVKWKTEVGPRIFKMVEKNKLESGSCIAWLSGDMEYQVKHMSGAQYVVDLAKHTCACRRWGLTGIPCAHGIVAIYRKEDDPYKYVHSCYKKAAYLRAYSTPYIHAMPSQEFWPPTNHQPVVPPKYHKQAGRPKKVRAREQDEPQPPSTVNKLHK</sequence>